<dbReference type="KEGG" id="psl:Psta_1134"/>
<name>D2R8Y9_PIRSD</name>
<sequence>MPHGWCIVATAVKGICRFAPTCEMTTAMEPLELEKVIAFVADRIARKIAYKVMLDLRKMPCTMSGDDSGLSNVWEEICVQVQYEESHCWDIYEQMIRDLVESYVDELPIELYNAVWLQTDPGFDWLYASPETRNPSPAESTSASKWVYDFVISRADSWSNKAVRRYLRRASERD</sequence>
<dbReference type="Proteomes" id="UP000001887">
    <property type="component" value="Chromosome"/>
</dbReference>
<organism evidence="1 2">
    <name type="scientific">Pirellula staleyi (strain ATCC 27377 / DSM 6068 / ICPB 4128)</name>
    <name type="common">Pirella staleyi</name>
    <dbReference type="NCBI Taxonomy" id="530564"/>
    <lineage>
        <taxon>Bacteria</taxon>
        <taxon>Pseudomonadati</taxon>
        <taxon>Planctomycetota</taxon>
        <taxon>Planctomycetia</taxon>
        <taxon>Pirellulales</taxon>
        <taxon>Pirellulaceae</taxon>
        <taxon>Pirellula</taxon>
    </lineage>
</organism>
<dbReference type="EMBL" id="CP001848">
    <property type="protein sequence ID" value="ADB15816.1"/>
    <property type="molecule type" value="Genomic_DNA"/>
</dbReference>
<evidence type="ECO:0000313" key="2">
    <source>
        <dbReference type="Proteomes" id="UP000001887"/>
    </source>
</evidence>
<accession>D2R8Y9</accession>
<protein>
    <submittedName>
        <fullName evidence="1">Uncharacterized protein</fullName>
    </submittedName>
</protein>
<dbReference type="AlphaFoldDB" id="D2R8Y9"/>
<reference evidence="1 2" key="1">
    <citation type="journal article" date="2009" name="Stand. Genomic Sci.">
        <title>Complete genome sequence of Pirellula staleyi type strain (ATCC 27377).</title>
        <authorList>
            <person name="Clum A."/>
            <person name="Tindall B.J."/>
            <person name="Sikorski J."/>
            <person name="Ivanova N."/>
            <person name="Mavrommatis K."/>
            <person name="Lucas S."/>
            <person name="Glavina del Rio T."/>
            <person name="Nolan M."/>
            <person name="Chen F."/>
            <person name="Tice H."/>
            <person name="Pitluck S."/>
            <person name="Cheng J.F."/>
            <person name="Chertkov O."/>
            <person name="Brettin T."/>
            <person name="Han C."/>
            <person name="Detter J.C."/>
            <person name="Kuske C."/>
            <person name="Bruce D."/>
            <person name="Goodwin L."/>
            <person name="Ovchinikova G."/>
            <person name="Pati A."/>
            <person name="Mikhailova N."/>
            <person name="Chen A."/>
            <person name="Palaniappan K."/>
            <person name="Land M."/>
            <person name="Hauser L."/>
            <person name="Chang Y.J."/>
            <person name="Jeffries C.D."/>
            <person name="Chain P."/>
            <person name="Rohde M."/>
            <person name="Goker M."/>
            <person name="Bristow J."/>
            <person name="Eisen J.A."/>
            <person name="Markowitz V."/>
            <person name="Hugenholtz P."/>
            <person name="Kyrpides N.C."/>
            <person name="Klenk H.P."/>
            <person name="Lapidus A."/>
        </authorList>
    </citation>
    <scope>NUCLEOTIDE SEQUENCE [LARGE SCALE GENOMIC DNA]</scope>
    <source>
        <strain evidence="2">ATCC 27377 / DSM 6068 / ICPB 4128</strain>
    </source>
</reference>
<proteinExistence type="predicted"/>
<keyword evidence="2" id="KW-1185">Reference proteome</keyword>
<gene>
    <name evidence="1" type="ordered locus">Psta_1134</name>
</gene>
<evidence type="ECO:0000313" key="1">
    <source>
        <dbReference type="EMBL" id="ADB15816.1"/>
    </source>
</evidence>
<dbReference type="STRING" id="530564.Psta_1134"/>
<dbReference type="HOGENOM" id="CLU_131499_0_0_0"/>
<dbReference type="eggNOG" id="ENOG5033GG5">
    <property type="taxonomic scope" value="Bacteria"/>
</dbReference>